<evidence type="ECO:0000256" key="1">
    <source>
        <dbReference type="SAM" id="Phobius"/>
    </source>
</evidence>
<keyword evidence="1" id="KW-0472">Membrane</keyword>
<evidence type="ECO:0000313" key="4">
    <source>
        <dbReference type="Proteomes" id="UP000053881"/>
    </source>
</evidence>
<keyword evidence="1" id="KW-0812">Transmembrane</keyword>
<dbReference type="Proteomes" id="UP000053881">
    <property type="component" value="Unassembled WGS sequence"/>
</dbReference>
<organism evidence="2 4">
    <name type="scientific">Lederbergia galactosidilytica</name>
    <dbReference type="NCBI Taxonomy" id="217031"/>
    <lineage>
        <taxon>Bacteria</taxon>
        <taxon>Bacillati</taxon>
        <taxon>Bacillota</taxon>
        <taxon>Bacilli</taxon>
        <taxon>Bacillales</taxon>
        <taxon>Bacillaceae</taxon>
        <taxon>Lederbergia</taxon>
    </lineage>
</organism>
<dbReference type="AlphaFoldDB" id="A0A0Q9Y2V4"/>
<keyword evidence="1" id="KW-1133">Transmembrane helix</keyword>
<dbReference type="STRING" id="217031.ABB05_00165"/>
<evidence type="ECO:0000313" key="5">
    <source>
        <dbReference type="Proteomes" id="UP000077881"/>
    </source>
</evidence>
<dbReference type="PATRIC" id="fig|217031.4.peg.4365"/>
<protein>
    <submittedName>
        <fullName evidence="2">Uncharacterized protein</fullName>
    </submittedName>
</protein>
<gene>
    <name evidence="3" type="ORF">ABB05_00165</name>
    <name evidence="2" type="ORF">ACA29_13080</name>
</gene>
<proteinExistence type="predicted"/>
<keyword evidence="5" id="KW-1185">Reference proteome</keyword>
<evidence type="ECO:0000313" key="2">
    <source>
        <dbReference type="EMBL" id="KRG11994.1"/>
    </source>
</evidence>
<feature type="transmembrane region" description="Helical" evidence="1">
    <location>
        <begin position="34"/>
        <end position="56"/>
    </location>
</feature>
<dbReference type="Proteomes" id="UP000077881">
    <property type="component" value="Unassembled WGS sequence"/>
</dbReference>
<dbReference type="EMBL" id="LGPB01000103">
    <property type="protein sequence ID" value="KRG11994.1"/>
    <property type="molecule type" value="Genomic_DNA"/>
</dbReference>
<evidence type="ECO:0000313" key="3">
    <source>
        <dbReference type="EMBL" id="OAK75844.1"/>
    </source>
</evidence>
<dbReference type="EMBL" id="LDJR01000004">
    <property type="protein sequence ID" value="OAK75844.1"/>
    <property type="molecule type" value="Genomic_DNA"/>
</dbReference>
<reference evidence="2 4" key="2">
    <citation type="submission" date="2015-06" db="EMBL/GenBank/DDBJ databases">
        <title>Genome sequencing project of Bacillus galactosidilyticus PL133.</title>
        <authorList>
            <person name="Gaiero J."/>
            <person name="Nicol R."/>
            <person name="Habash M."/>
        </authorList>
    </citation>
    <scope>NUCLEOTIDE SEQUENCE [LARGE SCALE GENOMIC DNA]</scope>
    <source>
        <strain evidence="2 4">PL133</strain>
    </source>
</reference>
<sequence>MAFRKNASIIESFSPMVHIMKGIYLNPFVEFGSYIWYAMSHLKLELFLLVYCILLFKMCENIWL</sequence>
<name>A0A0Q9Y2V4_9BACI</name>
<comment type="caution">
    <text evidence="2">The sequence shown here is derived from an EMBL/GenBank/DDBJ whole genome shotgun (WGS) entry which is preliminary data.</text>
</comment>
<accession>A0A0Q9Y2V4</accession>
<reference evidence="3 5" key="1">
    <citation type="submission" date="2015-05" db="EMBL/GenBank/DDBJ databases">
        <title>Comparison of genome.</title>
        <authorList>
            <person name="Zheng Z."/>
            <person name="Sun M."/>
        </authorList>
    </citation>
    <scope>NUCLEOTIDE SEQUENCE [LARGE SCALE GENOMIC DNA]</scope>
    <source>
        <strain evidence="3 5">G25-74</strain>
    </source>
</reference>